<comment type="caution">
    <text evidence="6">The sequence shown here is derived from an EMBL/GenBank/DDBJ whole genome shotgun (WGS) entry which is preliminary data.</text>
</comment>
<dbReference type="InterPro" id="IPR011701">
    <property type="entry name" value="MFS"/>
</dbReference>
<feature type="transmembrane region" description="Helical" evidence="4">
    <location>
        <begin position="70"/>
        <end position="87"/>
    </location>
</feature>
<feature type="transmembrane region" description="Helical" evidence="4">
    <location>
        <begin position="93"/>
        <end position="110"/>
    </location>
</feature>
<dbReference type="InterPro" id="IPR036259">
    <property type="entry name" value="MFS_trans_sf"/>
</dbReference>
<dbReference type="GO" id="GO:0022857">
    <property type="term" value="F:transmembrane transporter activity"/>
    <property type="evidence" value="ECO:0007669"/>
    <property type="project" value="InterPro"/>
</dbReference>
<dbReference type="PROSITE" id="PS50850">
    <property type="entry name" value="MFS"/>
    <property type="match status" value="1"/>
</dbReference>
<gene>
    <name evidence="6" type="ORF">HNP71_000182</name>
</gene>
<dbReference type="SUPFAM" id="SSF103473">
    <property type="entry name" value="MFS general substrate transporter"/>
    <property type="match status" value="1"/>
</dbReference>
<dbReference type="PANTHER" id="PTHR23521:SF3">
    <property type="entry name" value="MFS TRANSPORTER"/>
    <property type="match status" value="1"/>
</dbReference>
<name>A0A840V7K7_9PROT</name>
<keyword evidence="1 4" id="KW-0812">Transmembrane</keyword>
<feature type="transmembrane region" description="Helical" evidence="4">
    <location>
        <begin position="321"/>
        <end position="340"/>
    </location>
</feature>
<feature type="transmembrane region" description="Helical" evidence="4">
    <location>
        <begin position="233"/>
        <end position="255"/>
    </location>
</feature>
<evidence type="ECO:0000256" key="2">
    <source>
        <dbReference type="ARBA" id="ARBA00022989"/>
    </source>
</evidence>
<evidence type="ECO:0000313" key="7">
    <source>
        <dbReference type="Proteomes" id="UP000553706"/>
    </source>
</evidence>
<feature type="transmembrane region" description="Helical" evidence="4">
    <location>
        <begin position="131"/>
        <end position="152"/>
    </location>
</feature>
<evidence type="ECO:0000256" key="1">
    <source>
        <dbReference type="ARBA" id="ARBA00022692"/>
    </source>
</evidence>
<evidence type="ECO:0000313" key="6">
    <source>
        <dbReference type="EMBL" id="MBB5371958.1"/>
    </source>
</evidence>
<organism evidence="6 7">
    <name type="scientific">Acidocella aromatica</name>
    <dbReference type="NCBI Taxonomy" id="1303579"/>
    <lineage>
        <taxon>Bacteria</taxon>
        <taxon>Pseudomonadati</taxon>
        <taxon>Pseudomonadota</taxon>
        <taxon>Alphaproteobacteria</taxon>
        <taxon>Acetobacterales</taxon>
        <taxon>Acidocellaceae</taxon>
        <taxon>Acidocella</taxon>
    </lineage>
</organism>
<reference evidence="6 7" key="1">
    <citation type="submission" date="2020-08" db="EMBL/GenBank/DDBJ databases">
        <title>Genomic Encyclopedia of Type Strains, Phase IV (KMG-IV): sequencing the most valuable type-strain genomes for metagenomic binning, comparative biology and taxonomic classification.</title>
        <authorList>
            <person name="Goeker M."/>
        </authorList>
    </citation>
    <scope>NUCLEOTIDE SEQUENCE [LARGE SCALE GENOMIC DNA]</scope>
    <source>
        <strain evidence="6 7">DSM 27026</strain>
    </source>
</reference>
<feature type="transmembrane region" description="Helical" evidence="4">
    <location>
        <begin position="5"/>
        <end position="26"/>
    </location>
</feature>
<evidence type="ECO:0000256" key="4">
    <source>
        <dbReference type="SAM" id="Phobius"/>
    </source>
</evidence>
<dbReference type="PANTHER" id="PTHR23521">
    <property type="entry name" value="TRANSPORTER MFS SUPERFAMILY"/>
    <property type="match status" value="1"/>
</dbReference>
<sequence>MPYRLLLATASSFFSAGSFWMFLPLLSVSLRGEGVSDAWVGVISGLPWAGLLLVSGFIPRLMHRLGLQRMVLAGMGISVLVFLGFAATRSVPLWSLLCLALGVSLGLRWSGMDTWINGSVPDHLRGRLIGAYELVLSGSMAAGPAVLALTGSTGRGPFLAAAAVVMLAMAMLTLAGREQGGITENPGTVKAMTVLRAELAAFTGIGLVGLTEACNLSLLPLMGLGLGTELHRAALLVVVCQTGVAAGAFICGALADKLNRRVLKLVTGVAMAVLPPLLPLALAHGAVWPVLILWGLAQGGLFTVGMVKLGARFSGVALARAMSLAMVIYTLGGIFAPPVMGGVMALLGPAGLVYGLAAVAVAGVAAIAAN</sequence>
<evidence type="ECO:0000256" key="3">
    <source>
        <dbReference type="ARBA" id="ARBA00023136"/>
    </source>
</evidence>
<dbReference type="GO" id="GO:0005886">
    <property type="term" value="C:plasma membrane"/>
    <property type="evidence" value="ECO:0007669"/>
    <property type="project" value="TreeGrafter"/>
</dbReference>
<dbReference type="RefSeq" id="WP_183264966.1">
    <property type="nucleotide sequence ID" value="NZ_JACHFJ010000001.1"/>
</dbReference>
<feature type="transmembrane region" description="Helical" evidence="4">
    <location>
        <begin position="346"/>
        <end position="369"/>
    </location>
</feature>
<accession>A0A840V7K7</accession>
<feature type="transmembrane region" description="Helical" evidence="4">
    <location>
        <begin position="158"/>
        <end position="176"/>
    </location>
</feature>
<dbReference type="AlphaFoldDB" id="A0A840V7K7"/>
<keyword evidence="2 4" id="KW-1133">Transmembrane helix</keyword>
<feature type="domain" description="Major facilitator superfamily (MFS) profile" evidence="5">
    <location>
        <begin position="197"/>
        <end position="370"/>
    </location>
</feature>
<dbReference type="Pfam" id="PF07690">
    <property type="entry name" value="MFS_1"/>
    <property type="match status" value="2"/>
</dbReference>
<keyword evidence="7" id="KW-1185">Reference proteome</keyword>
<evidence type="ECO:0000259" key="5">
    <source>
        <dbReference type="PROSITE" id="PS50850"/>
    </source>
</evidence>
<feature type="transmembrane region" description="Helical" evidence="4">
    <location>
        <begin position="197"/>
        <end position="221"/>
    </location>
</feature>
<protein>
    <submittedName>
        <fullName evidence="6">MFS family permease</fullName>
    </submittedName>
</protein>
<dbReference type="InterPro" id="IPR020846">
    <property type="entry name" value="MFS_dom"/>
</dbReference>
<proteinExistence type="predicted"/>
<dbReference type="EMBL" id="JACHFJ010000001">
    <property type="protein sequence ID" value="MBB5371958.1"/>
    <property type="molecule type" value="Genomic_DNA"/>
</dbReference>
<feature type="transmembrane region" description="Helical" evidence="4">
    <location>
        <begin position="262"/>
        <end position="282"/>
    </location>
</feature>
<dbReference type="Gene3D" id="1.20.1250.20">
    <property type="entry name" value="MFS general substrate transporter like domains"/>
    <property type="match status" value="2"/>
</dbReference>
<feature type="transmembrane region" description="Helical" evidence="4">
    <location>
        <begin position="288"/>
        <end position="309"/>
    </location>
</feature>
<keyword evidence="3 4" id="KW-0472">Membrane</keyword>
<dbReference type="Proteomes" id="UP000553706">
    <property type="component" value="Unassembled WGS sequence"/>
</dbReference>
<feature type="transmembrane region" description="Helical" evidence="4">
    <location>
        <begin position="38"/>
        <end position="58"/>
    </location>
</feature>